<gene>
    <name evidence="1" type="ORF">GCM10007854_28050</name>
</gene>
<sequence>MDGCVHYPADGLSNVEGTDVVMFNYFTLQADPNDAIPDNCDAALANSETHPNAFDECAEEQRDQPGTWGFQALDLDTGTGVTGGTGAYIWGMSDKILPGNEMAYIVEHVPAGSPFNFTGATTNPIHVYTHENGGFVSQGMIPSNMRPTSDHSLHSDCLSTGNQQLIHDLHLEDRNGDGLMDIKMYTATETWVGYVNGQWQIVTDP</sequence>
<comment type="caution">
    <text evidence="1">The sequence shown here is derived from an EMBL/GenBank/DDBJ whole genome shotgun (WGS) entry which is preliminary data.</text>
</comment>
<proteinExistence type="predicted"/>
<organism evidence="1 2">
    <name type="scientific">Algimonas porphyrae</name>
    <dbReference type="NCBI Taxonomy" id="1128113"/>
    <lineage>
        <taxon>Bacteria</taxon>
        <taxon>Pseudomonadati</taxon>
        <taxon>Pseudomonadota</taxon>
        <taxon>Alphaproteobacteria</taxon>
        <taxon>Maricaulales</taxon>
        <taxon>Robiginitomaculaceae</taxon>
        <taxon>Algimonas</taxon>
    </lineage>
</organism>
<dbReference type="EMBL" id="BSNJ01000007">
    <property type="protein sequence ID" value="GLQ21850.1"/>
    <property type="molecule type" value="Genomic_DNA"/>
</dbReference>
<evidence type="ECO:0000313" key="1">
    <source>
        <dbReference type="EMBL" id="GLQ21850.1"/>
    </source>
</evidence>
<reference evidence="1" key="2">
    <citation type="submission" date="2023-01" db="EMBL/GenBank/DDBJ databases">
        <title>Draft genome sequence of Algimonas porphyrae strain NBRC 108216.</title>
        <authorList>
            <person name="Sun Q."/>
            <person name="Mori K."/>
        </authorList>
    </citation>
    <scope>NUCLEOTIDE SEQUENCE</scope>
    <source>
        <strain evidence="1">NBRC 108216</strain>
    </source>
</reference>
<name>A0ABQ5V440_9PROT</name>
<dbReference type="RefSeq" id="WP_371398626.1">
    <property type="nucleotide sequence ID" value="NZ_CP163424.1"/>
</dbReference>
<keyword evidence="2" id="KW-1185">Reference proteome</keyword>
<evidence type="ECO:0000313" key="2">
    <source>
        <dbReference type="Proteomes" id="UP001161390"/>
    </source>
</evidence>
<accession>A0ABQ5V440</accession>
<reference evidence="1" key="1">
    <citation type="journal article" date="2014" name="Int. J. Syst. Evol. Microbiol.">
        <title>Complete genome of a new Firmicutes species belonging to the dominant human colonic microbiota ('Ruminococcus bicirculans') reveals two chromosomes and a selective capacity to utilize plant glucans.</title>
        <authorList>
            <consortium name="NISC Comparative Sequencing Program"/>
            <person name="Wegmann U."/>
            <person name="Louis P."/>
            <person name="Goesmann A."/>
            <person name="Henrissat B."/>
            <person name="Duncan S.H."/>
            <person name="Flint H.J."/>
        </authorList>
    </citation>
    <scope>NUCLEOTIDE SEQUENCE</scope>
    <source>
        <strain evidence="1">NBRC 108216</strain>
    </source>
</reference>
<protein>
    <submittedName>
        <fullName evidence="1">Uncharacterized protein</fullName>
    </submittedName>
</protein>
<dbReference type="Proteomes" id="UP001161390">
    <property type="component" value="Unassembled WGS sequence"/>
</dbReference>